<dbReference type="Proteomes" id="UP000010808">
    <property type="component" value="Chromosome"/>
</dbReference>
<dbReference type="EMBL" id="FO203522">
    <property type="protein sequence ID" value="CCO22439.1"/>
    <property type="molecule type" value="Genomic_DNA"/>
</dbReference>
<dbReference type="InterPro" id="IPR036390">
    <property type="entry name" value="WH_DNA-bd_sf"/>
</dbReference>
<dbReference type="UniPathway" id="UPA00252"/>
<gene>
    <name evidence="9" type="ORF">DESAM_20148</name>
</gene>
<reference evidence="9 10" key="1">
    <citation type="submission" date="2012-10" db="EMBL/GenBank/DDBJ databases">
        <authorList>
            <person name="Genoscope - CEA"/>
        </authorList>
    </citation>
    <scope>NUCLEOTIDE SEQUENCE [LARGE SCALE GENOMIC DNA]</scope>
    <source>
        <strain evidence="10">AM13 / DSM 14728</strain>
    </source>
</reference>
<dbReference type="RefSeq" id="WP_015335049.1">
    <property type="nucleotide sequence ID" value="NC_020055.1"/>
</dbReference>
<evidence type="ECO:0000256" key="5">
    <source>
        <dbReference type="ARBA" id="ARBA00023471"/>
    </source>
</evidence>
<dbReference type="EC" id="4.1.1.111" evidence="5"/>
<evidence type="ECO:0000256" key="6">
    <source>
        <dbReference type="ARBA" id="ARBA00048470"/>
    </source>
</evidence>
<comment type="pathway">
    <text evidence="1">Porphyrin-containing compound metabolism; protoheme biosynthesis.</text>
</comment>
<keyword evidence="3" id="KW-0456">Lyase</keyword>
<dbReference type="PANTHER" id="PTHR43413:SF1">
    <property type="entry name" value="SIROHEME DECARBOXYLASE NIRL SUBUNIT"/>
    <property type="match status" value="1"/>
</dbReference>
<comment type="similarity">
    <text evidence="4">Belongs to the Ahb/Nir family.</text>
</comment>
<proteinExistence type="inferred from homology"/>
<dbReference type="PATRIC" id="fig|1121451.3.peg.422"/>
<dbReference type="eggNOG" id="COG1522">
    <property type="taxonomic scope" value="Bacteria"/>
</dbReference>
<dbReference type="PANTHER" id="PTHR43413">
    <property type="entry name" value="TRANSCRIPTIONAL REGULATOR, ASNC FAMILY"/>
    <property type="match status" value="1"/>
</dbReference>
<dbReference type="HOGENOM" id="CLU_112007_0_1_7"/>
<evidence type="ECO:0000256" key="3">
    <source>
        <dbReference type="ARBA" id="ARBA00023239"/>
    </source>
</evidence>
<protein>
    <recommendedName>
        <fullName evidence="5">siroheme decarboxylase</fullName>
        <ecNumber evidence="5">4.1.1.111</ecNumber>
    </recommendedName>
</protein>
<name>L0R6U2_9BACT</name>
<evidence type="ECO:0000259" key="7">
    <source>
        <dbReference type="Pfam" id="PF17805"/>
    </source>
</evidence>
<evidence type="ECO:0000313" key="9">
    <source>
        <dbReference type="EMBL" id="CCO22439.1"/>
    </source>
</evidence>
<evidence type="ECO:0000256" key="2">
    <source>
        <dbReference type="ARBA" id="ARBA00023133"/>
    </source>
</evidence>
<organism evidence="9 10">
    <name type="scientific">Maridesulfovibrio hydrothermalis AM13 = DSM 14728</name>
    <dbReference type="NCBI Taxonomy" id="1121451"/>
    <lineage>
        <taxon>Bacteria</taxon>
        <taxon>Pseudomonadati</taxon>
        <taxon>Thermodesulfobacteriota</taxon>
        <taxon>Desulfovibrionia</taxon>
        <taxon>Desulfovibrionales</taxon>
        <taxon>Desulfovibrionaceae</taxon>
        <taxon>Maridesulfovibrio</taxon>
    </lineage>
</organism>
<dbReference type="InterPro" id="IPR040523">
    <property type="entry name" value="AsnC_trans_reg2"/>
</dbReference>
<evidence type="ECO:0000313" key="10">
    <source>
        <dbReference type="Proteomes" id="UP000010808"/>
    </source>
</evidence>
<sequence>MAKKFSDLENNILAFAGTNLSESATPYADIAEQAGTDEQTVIELLSRLKDDKIIRRFGATLRHQKAGYGANAMVAWRVEEDQDPEGVGELMAARPEISHCYLRKTYDDWPYNLYTMIHGKGPDDCKNVVKELMEQTGITDHSILRSLKEMKKTSMVYFEQK</sequence>
<dbReference type="InterPro" id="IPR050684">
    <property type="entry name" value="HTH-Siroheme_Decarb"/>
</dbReference>
<dbReference type="OrthoDB" id="9806536at2"/>
<dbReference type="Gene3D" id="3.30.70.3460">
    <property type="match status" value="1"/>
</dbReference>
<dbReference type="Pfam" id="PF22451">
    <property type="entry name" value="NirdL-like_HTH"/>
    <property type="match status" value="1"/>
</dbReference>
<dbReference type="Pfam" id="PF17805">
    <property type="entry name" value="AsnC_trans_reg2"/>
    <property type="match status" value="1"/>
</dbReference>
<accession>L0R6U2</accession>
<dbReference type="STRING" id="1121451.DESAM_20148"/>
<dbReference type="InterPro" id="IPR053953">
    <property type="entry name" value="NirdL-like_HTH"/>
</dbReference>
<comment type="catalytic activity">
    <reaction evidence="6">
        <text>siroheme + 2 H(+) = 12,18-didecarboxysiroheme + 2 CO2</text>
        <dbReference type="Rhea" id="RHEA:19093"/>
        <dbReference type="ChEBI" id="CHEBI:15378"/>
        <dbReference type="ChEBI" id="CHEBI:16526"/>
        <dbReference type="ChEBI" id="CHEBI:60052"/>
        <dbReference type="ChEBI" id="CHEBI:140497"/>
        <dbReference type="EC" id="4.1.1.111"/>
    </reaction>
</comment>
<evidence type="ECO:0000256" key="4">
    <source>
        <dbReference type="ARBA" id="ARBA00023457"/>
    </source>
</evidence>
<dbReference type="KEGG" id="dhy:DESAM_20148"/>
<feature type="domain" description="Siroheme decarboxylase AsnC-like ligand binding" evidence="7">
    <location>
        <begin position="65"/>
        <end position="151"/>
    </location>
</feature>
<dbReference type="SUPFAM" id="SSF46785">
    <property type="entry name" value="Winged helix' DNA-binding domain"/>
    <property type="match status" value="1"/>
</dbReference>
<feature type="domain" description="Siroheme decarboxylase NirL-like HTH" evidence="8">
    <location>
        <begin position="10"/>
        <end position="55"/>
    </location>
</feature>
<keyword evidence="2" id="KW-0350">Heme biosynthesis</keyword>
<keyword evidence="10" id="KW-1185">Reference proteome</keyword>
<dbReference type="GO" id="GO:0016829">
    <property type="term" value="F:lyase activity"/>
    <property type="evidence" value="ECO:0007669"/>
    <property type="project" value="UniProtKB-KW"/>
</dbReference>
<dbReference type="AlphaFoldDB" id="L0R6U2"/>
<evidence type="ECO:0000259" key="8">
    <source>
        <dbReference type="Pfam" id="PF22451"/>
    </source>
</evidence>
<dbReference type="GO" id="GO:0006783">
    <property type="term" value="P:heme biosynthetic process"/>
    <property type="evidence" value="ECO:0007669"/>
    <property type="project" value="UniProtKB-KW"/>
</dbReference>
<evidence type="ECO:0000256" key="1">
    <source>
        <dbReference type="ARBA" id="ARBA00004744"/>
    </source>
</evidence>